<accession>A0A2Z6RCN1</accession>
<dbReference type="Proteomes" id="UP000247702">
    <property type="component" value="Unassembled WGS sequence"/>
</dbReference>
<keyword evidence="2" id="KW-1185">Reference proteome</keyword>
<dbReference type="EMBL" id="BEXD01001687">
    <property type="protein sequence ID" value="GBB95359.1"/>
    <property type="molecule type" value="Genomic_DNA"/>
</dbReference>
<organism evidence="1 2">
    <name type="scientific">Rhizophagus clarus</name>
    <dbReference type="NCBI Taxonomy" id="94130"/>
    <lineage>
        <taxon>Eukaryota</taxon>
        <taxon>Fungi</taxon>
        <taxon>Fungi incertae sedis</taxon>
        <taxon>Mucoromycota</taxon>
        <taxon>Glomeromycotina</taxon>
        <taxon>Glomeromycetes</taxon>
        <taxon>Glomerales</taxon>
        <taxon>Glomeraceae</taxon>
        <taxon>Rhizophagus</taxon>
    </lineage>
</organism>
<comment type="caution">
    <text evidence="1">The sequence shown here is derived from an EMBL/GenBank/DDBJ whole genome shotgun (WGS) entry which is preliminary data.</text>
</comment>
<proteinExistence type="predicted"/>
<dbReference type="AlphaFoldDB" id="A0A2Z6RCN1"/>
<sequence>MLTEGRLQDLDNGLELWNCKWVFGIVEINGITSTVSESCFVVCFSSLLFFASLSEIFQESLNFSETDIQVDAKLLDIKGILRNIDREVY</sequence>
<reference evidence="1 2" key="1">
    <citation type="submission" date="2017-11" db="EMBL/GenBank/DDBJ databases">
        <title>The genome of Rhizophagus clarus HR1 reveals common genetic basis of auxotrophy among arbuscular mycorrhizal fungi.</title>
        <authorList>
            <person name="Kobayashi Y."/>
        </authorList>
    </citation>
    <scope>NUCLEOTIDE SEQUENCE [LARGE SCALE GENOMIC DNA]</scope>
    <source>
        <strain evidence="1 2">HR1</strain>
    </source>
</reference>
<name>A0A2Z6RCN1_9GLOM</name>
<protein>
    <submittedName>
        <fullName evidence="1">Uncharacterized protein</fullName>
    </submittedName>
</protein>
<evidence type="ECO:0000313" key="2">
    <source>
        <dbReference type="Proteomes" id="UP000247702"/>
    </source>
</evidence>
<evidence type="ECO:0000313" key="1">
    <source>
        <dbReference type="EMBL" id="GBB95359.1"/>
    </source>
</evidence>
<gene>
    <name evidence="1" type="ORF">RclHR1_25160001</name>
</gene>